<protein>
    <submittedName>
        <fullName evidence="1">Uncharacterized protein</fullName>
    </submittedName>
</protein>
<reference evidence="1 2" key="1">
    <citation type="journal article" date="2014" name="Int. J. Syst. Evol. Microbiol.">
        <title>Phylogenomics and the dynamic genome evolution of the genus Streptococcus.</title>
        <authorList>
            <consortium name="The Broad Institute Genome Sequencing Platform"/>
            <person name="Richards V.P."/>
            <person name="Palmer S.R."/>
            <person name="Pavinski Bitar P.D."/>
            <person name="Qin X."/>
            <person name="Weinstock G.M."/>
            <person name="Highlander S.K."/>
            <person name="Town C.D."/>
            <person name="Burne R.A."/>
            <person name="Stanhope M.J."/>
        </authorList>
    </citation>
    <scope>NUCLEOTIDE SEQUENCE [LARGE SCALE GENOMIC DNA]</scope>
    <source>
        <strain evidence="1 2">2285-97</strain>
    </source>
</reference>
<dbReference type="STRING" id="764291.STRUR_1930"/>
<gene>
    <name evidence="1" type="ORF">STRUR_1930</name>
</gene>
<organism evidence="1 2">
    <name type="scientific">Streptococcus urinalis 2285-97</name>
    <dbReference type="NCBI Taxonomy" id="764291"/>
    <lineage>
        <taxon>Bacteria</taxon>
        <taxon>Bacillati</taxon>
        <taxon>Bacillota</taxon>
        <taxon>Bacilli</taxon>
        <taxon>Lactobacillales</taxon>
        <taxon>Streptococcaceae</taxon>
        <taxon>Streptococcus</taxon>
    </lineage>
</organism>
<accession>G5KDR2</accession>
<keyword evidence="2" id="KW-1185">Reference proteome</keyword>
<comment type="caution">
    <text evidence="1">The sequence shown here is derived from an EMBL/GenBank/DDBJ whole genome shotgun (WGS) entry which is preliminary data.</text>
</comment>
<dbReference type="EMBL" id="AEUZ02000001">
    <property type="protein sequence ID" value="EHJ55646.1"/>
    <property type="molecule type" value="Genomic_DNA"/>
</dbReference>
<name>G5KDR2_9STRE</name>
<dbReference type="Proteomes" id="UP000005388">
    <property type="component" value="Unassembled WGS sequence"/>
</dbReference>
<evidence type="ECO:0000313" key="1">
    <source>
        <dbReference type="EMBL" id="EHJ55646.1"/>
    </source>
</evidence>
<sequence>MFRTNEINRINHIEDGLYTLHFYLSNQQKSSEEVMTFLTNLSKKQKVSIVKTDNNGSEVIKSVILNKTTFPSSNFGLKKIDFSSNPKGQYTNKKVENQLGYIKTFLKAKTIKLQLLSTYFEDNSHSINGQYSLVSTYHFNQKKDN</sequence>
<evidence type="ECO:0000313" key="2">
    <source>
        <dbReference type="Proteomes" id="UP000005388"/>
    </source>
</evidence>
<dbReference type="AlphaFoldDB" id="G5KDR2"/>
<dbReference type="eggNOG" id="COG4652">
    <property type="taxonomic scope" value="Bacteria"/>
</dbReference>
<proteinExistence type="predicted"/>